<evidence type="ECO:0000313" key="9">
    <source>
        <dbReference type="Proteomes" id="UP000275076"/>
    </source>
</evidence>
<dbReference type="GO" id="GO:0009401">
    <property type="term" value="P:phosphoenolpyruvate-dependent sugar phosphotransferase system"/>
    <property type="evidence" value="ECO:0007669"/>
    <property type="project" value="UniProtKB-KW"/>
</dbReference>
<feature type="domain" description="PTS EIIA type-1" evidence="7">
    <location>
        <begin position="33"/>
        <end position="137"/>
    </location>
</feature>
<evidence type="ECO:0000256" key="5">
    <source>
        <dbReference type="ARBA" id="ARBA00022683"/>
    </source>
</evidence>
<name>A0A428N105_9BACI</name>
<sequence length="166" mass="17976">MLKKLFGKAEVSIEAVIKSPVSGKYVDLTDIPDPTFSEKMMGDGFAVEPEEGKIVSPVNGKIVQIFPTKQAIGIKSEEGLDILIHIGLETISLKGTDFQVYVNEGDKVEAGDSLIEFSLDEVLQEAECAVTPVVFTEDSQVGKMVHEKVSDLIAGNTEVMTIMVKT</sequence>
<evidence type="ECO:0000256" key="1">
    <source>
        <dbReference type="ARBA" id="ARBA00004496"/>
    </source>
</evidence>
<evidence type="ECO:0000256" key="3">
    <source>
        <dbReference type="ARBA" id="ARBA00022597"/>
    </source>
</evidence>
<evidence type="ECO:0000259" key="7">
    <source>
        <dbReference type="PROSITE" id="PS51093"/>
    </source>
</evidence>
<evidence type="ECO:0000313" key="8">
    <source>
        <dbReference type="EMBL" id="RSL32018.1"/>
    </source>
</evidence>
<dbReference type="AlphaFoldDB" id="A0A428N105"/>
<keyword evidence="3 8" id="KW-0762">Sugar transport</keyword>
<dbReference type="OrthoDB" id="92465at2"/>
<keyword evidence="4" id="KW-0808">Transferase</keyword>
<gene>
    <name evidence="8" type="ORF">D7Z54_17625</name>
</gene>
<dbReference type="RefSeq" id="WP_125557439.1">
    <property type="nucleotide sequence ID" value="NZ_RBVX01000018.1"/>
</dbReference>
<dbReference type="PROSITE" id="PS51093">
    <property type="entry name" value="PTS_EIIA_TYPE_1"/>
    <property type="match status" value="1"/>
</dbReference>
<dbReference type="Gene3D" id="2.70.70.10">
    <property type="entry name" value="Glucose Permease (Domain IIA)"/>
    <property type="match status" value="1"/>
</dbReference>
<evidence type="ECO:0000256" key="6">
    <source>
        <dbReference type="ARBA" id="ARBA00022777"/>
    </source>
</evidence>
<evidence type="ECO:0000256" key="4">
    <source>
        <dbReference type="ARBA" id="ARBA00022679"/>
    </source>
</evidence>
<dbReference type="PANTHER" id="PTHR45008:SF1">
    <property type="entry name" value="PTS SYSTEM GLUCOSE-SPECIFIC EIIA COMPONENT"/>
    <property type="match status" value="1"/>
</dbReference>
<dbReference type="EMBL" id="RBVX01000018">
    <property type="protein sequence ID" value="RSL32018.1"/>
    <property type="molecule type" value="Genomic_DNA"/>
</dbReference>
<dbReference type="SUPFAM" id="SSF51261">
    <property type="entry name" value="Duplicated hybrid motif"/>
    <property type="match status" value="1"/>
</dbReference>
<dbReference type="GO" id="GO:0016301">
    <property type="term" value="F:kinase activity"/>
    <property type="evidence" value="ECO:0007669"/>
    <property type="project" value="UniProtKB-KW"/>
</dbReference>
<keyword evidence="2" id="KW-0813">Transport</keyword>
<organism evidence="8 9">
    <name type="scientific">Salibacterium salarium</name>
    <dbReference type="NCBI Taxonomy" id="284579"/>
    <lineage>
        <taxon>Bacteria</taxon>
        <taxon>Bacillati</taxon>
        <taxon>Bacillota</taxon>
        <taxon>Bacilli</taxon>
        <taxon>Bacillales</taxon>
        <taxon>Bacillaceae</taxon>
    </lineage>
</organism>
<keyword evidence="9" id="KW-1185">Reference proteome</keyword>
<dbReference type="GO" id="GO:0005737">
    <property type="term" value="C:cytoplasm"/>
    <property type="evidence" value="ECO:0007669"/>
    <property type="project" value="UniProtKB-SubCell"/>
</dbReference>
<dbReference type="PANTHER" id="PTHR45008">
    <property type="entry name" value="PTS SYSTEM GLUCOSE-SPECIFIC EIIA COMPONENT"/>
    <property type="match status" value="1"/>
</dbReference>
<proteinExistence type="predicted"/>
<evidence type="ECO:0000256" key="2">
    <source>
        <dbReference type="ARBA" id="ARBA00022448"/>
    </source>
</evidence>
<reference evidence="8 9" key="1">
    <citation type="submission" date="2018-10" db="EMBL/GenBank/DDBJ databases">
        <title>Draft genome sequence of Bacillus salarius IM0101, isolated from a hypersaline soil in Inner Mongolia, China.</title>
        <authorList>
            <person name="Yamprayoonswat W."/>
            <person name="Boonvisut S."/>
            <person name="Jumpathong W."/>
            <person name="Sittihan S."/>
            <person name="Ruangsuj P."/>
            <person name="Wanthongcharoen S."/>
            <person name="Thongpramul N."/>
            <person name="Pimmason S."/>
            <person name="Yu B."/>
            <person name="Yasawong M."/>
        </authorList>
    </citation>
    <scope>NUCLEOTIDE SEQUENCE [LARGE SCALE GENOMIC DNA]</scope>
    <source>
        <strain evidence="8 9">IM0101</strain>
    </source>
</reference>
<dbReference type="PROSITE" id="PS00371">
    <property type="entry name" value="PTS_EIIA_TYPE_1_HIS"/>
    <property type="match status" value="1"/>
</dbReference>
<accession>A0A428N105</accession>
<dbReference type="InterPro" id="IPR001127">
    <property type="entry name" value="PTS_EIIA_1_perm"/>
</dbReference>
<dbReference type="InterPro" id="IPR011055">
    <property type="entry name" value="Dup_hybrid_motif"/>
</dbReference>
<comment type="caution">
    <text evidence="8">The sequence shown here is derived from an EMBL/GenBank/DDBJ whole genome shotgun (WGS) entry which is preliminary data.</text>
</comment>
<protein>
    <submittedName>
        <fullName evidence="8">PTS glucose transporter subunit IIA</fullName>
    </submittedName>
</protein>
<dbReference type="NCBIfam" id="TIGR00830">
    <property type="entry name" value="PTBA"/>
    <property type="match status" value="1"/>
</dbReference>
<dbReference type="Pfam" id="PF00358">
    <property type="entry name" value="PTS_EIIA_1"/>
    <property type="match status" value="1"/>
</dbReference>
<keyword evidence="5" id="KW-0598">Phosphotransferase system</keyword>
<comment type="subcellular location">
    <subcellularLocation>
        <location evidence="1">Cytoplasm</location>
    </subcellularLocation>
</comment>
<keyword evidence="6" id="KW-0418">Kinase</keyword>
<dbReference type="InterPro" id="IPR050890">
    <property type="entry name" value="PTS_EIIA_component"/>
</dbReference>
<dbReference type="FunFam" id="2.70.70.10:FF:000001">
    <property type="entry name" value="PTS system glucose-specific IIA component"/>
    <property type="match status" value="1"/>
</dbReference>
<dbReference type="Proteomes" id="UP000275076">
    <property type="component" value="Unassembled WGS sequence"/>
</dbReference>